<dbReference type="EMBL" id="ANFO01000195">
    <property type="protein sequence ID" value="KGQ11614.1"/>
    <property type="molecule type" value="Genomic_DNA"/>
</dbReference>
<feature type="compositionally biased region" description="Polar residues" evidence="1">
    <location>
        <begin position="16"/>
        <end position="26"/>
    </location>
</feature>
<proteinExistence type="predicted"/>
<feature type="region of interest" description="Disordered" evidence="1">
    <location>
        <begin position="131"/>
        <end position="156"/>
    </location>
</feature>
<comment type="caution">
    <text evidence="2">The sequence shown here is derived from an EMBL/GenBank/DDBJ whole genome shotgun (WGS) entry which is preliminary data.</text>
</comment>
<sequence length="191" mass="20289">MSSNVFGSDAAVEITASATQTHQAENCLNGKTIENGTARSAEGEQEPRPVKLATSLSPPPTDKDTERGAVHREQEHNAKVAATPEGSISPETPRGTSEYDIEEATLRRNGDGLSASRLTALLSELQRLRCSPADQDSGDSDGPFYTCESTDSMPSSATSLSEYDALYFAFEDMANAIPATTGMVLINGQSR</sequence>
<dbReference type="HOGENOM" id="CLU_1421188_0_0_1"/>
<evidence type="ECO:0000313" key="2">
    <source>
        <dbReference type="EMBL" id="KGQ11614.1"/>
    </source>
</evidence>
<evidence type="ECO:0000313" key="3">
    <source>
        <dbReference type="Proteomes" id="UP000030106"/>
    </source>
</evidence>
<dbReference type="AlphaFoldDB" id="A0A0A2WEM2"/>
<feature type="region of interest" description="Disordered" evidence="1">
    <location>
        <begin position="16"/>
        <end position="99"/>
    </location>
</feature>
<gene>
    <name evidence="2" type="ORF">BBAD15_g2650</name>
</gene>
<reference evidence="2 3" key="1">
    <citation type="submission" date="2012-10" db="EMBL/GenBank/DDBJ databases">
        <title>Genome sequencing and analysis of entomopathogenic fungi Beauveria bassiana D1-5.</title>
        <authorList>
            <person name="Li Q."/>
            <person name="Wang L."/>
            <person name="Zhang Z."/>
            <person name="Wang Q."/>
            <person name="Ren J."/>
            <person name="Wang M."/>
            <person name="Xu W."/>
            <person name="Wang J."/>
            <person name="Lu Y."/>
            <person name="Du Q."/>
            <person name="Sun Z."/>
        </authorList>
    </citation>
    <scope>NUCLEOTIDE SEQUENCE [LARGE SCALE GENOMIC DNA]</scope>
    <source>
        <strain evidence="2 3">D1-5</strain>
    </source>
</reference>
<dbReference type="Proteomes" id="UP000030106">
    <property type="component" value="Unassembled WGS sequence"/>
</dbReference>
<evidence type="ECO:0000256" key="1">
    <source>
        <dbReference type="SAM" id="MobiDB-lite"/>
    </source>
</evidence>
<accession>A0A0A2WEM2</accession>
<name>A0A0A2WEM2_BEABA</name>
<protein>
    <submittedName>
        <fullName evidence="2">Uncharacterized protein</fullName>
    </submittedName>
</protein>
<dbReference type="OrthoDB" id="4868988at2759"/>
<feature type="compositionally biased region" description="Basic and acidic residues" evidence="1">
    <location>
        <begin position="61"/>
        <end position="78"/>
    </location>
</feature>
<feature type="compositionally biased region" description="Polar residues" evidence="1">
    <location>
        <begin position="147"/>
        <end position="156"/>
    </location>
</feature>
<organism evidence="2 3">
    <name type="scientific">Beauveria bassiana D1-5</name>
    <dbReference type="NCBI Taxonomy" id="1245745"/>
    <lineage>
        <taxon>Eukaryota</taxon>
        <taxon>Fungi</taxon>
        <taxon>Dikarya</taxon>
        <taxon>Ascomycota</taxon>
        <taxon>Pezizomycotina</taxon>
        <taxon>Sordariomycetes</taxon>
        <taxon>Hypocreomycetidae</taxon>
        <taxon>Hypocreales</taxon>
        <taxon>Cordycipitaceae</taxon>
        <taxon>Beauveria</taxon>
    </lineage>
</organism>